<dbReference type="GO" id="GO:0004623">
    <property type="term" value="F:phospholipase A2 activity"/>
    <property type="evidence" value="ECO:0007669"/>
    <property type="project" value="InterPro"/>
</dbReference>
<accession>A0A1I7YQA5</accession>
<dbReference type="PANTHER" id="PTHR34228">
    <property type="entry name" value="PROTEIN CBG09474-RELATED"/>
    <property type="match status" value="1"/>
</dbReference>
<evidence type="ECO:0000256" key="2">
    <source>
        <dbReference type="ARBA" id="ARBA00022525"/>
    </source>
</evidence>
<feature type="chain" id="PRO_5009312461" evidence="3">
    <location>
        <begin position="17"/>
        <end position="153"/>
    </location>
</feature>
<reference evidence="5" key="1">
    <citation type="submission" date="2016-11" db="UniProtKB">
        <authorList>
            <consortium name="WormBaseParasite"/>
        </authorList>
    </citation>
    <scope>IDENTIFICATION</scope>
</reference>
<dbReference type="SUPFAM" id="SSF48619">
    <property type="entry name" value="Phospholipase A2, PLA2"/>
    <property type="match status" value="1"/>
</dbReference>
<evidence type="ECO:0000256" key="3">
    <source>
        <dbReference type="SAM" id="SignalP"/>
    </source>
</evidence>
<sequence>MLAGYFLLVFVALATAAIKDPDMNLEKNDLTLDEEYPVETFNFVNKIIDRKTIDQQRQIEQFSCGTGLKSTWFAWETVTRTCKKEEYAPIDACCRAHDACYDHQEGQKKCDDDFCLCLREAQRKRNGLRCYMNVKGMCYSVRLLGKPAYEKAG</sequence>
<dbReference type="PROSITE" id="PS00118">
    <property type="entry name" value="PA2_HIS"/>
    <property type="match status" value="1"/>
</dbReference>
<dbReference type="GO" id="GO:0005576">
    <property type="term" value="C:extracellular region"/>
    <property type="evidence" value="ECO:0007669"/>
    <property type="project" value="UniProtKB-SubCell"/>
</dbReference>
<organism evidence="4 5">
    <name type="scientific">Steinernema glaseri</name>
    <dbReference type="NCBI Taxonomy" id="37863"/>
    <lineage>
        <taxon>Eukaryota</taxon>
        <taxon>Metazoa</taxon>
        <taxon>Ecdysozoa</taxon>
        <taxon>Nematoda</taxon>
        <taxon>Chromadorea</taxon>
        <taxon>Rhabditida</taxon>
        <taxon>Tylenchina</taxon>
        <taxon>Panagrolaimomorpha</taxon>
        <taxon>Strongyloidoidea</taxon>
        <taxon>Steinernematidae</taxon>
        <taxon>Steinernema</taxon>
    </lineage>
</organism>
<name>A0A1I7YQA5_9BILA</name>
<dbReference type="InterPro" id="IPR036444">
    <property type="entry name" value="PLipase_A2_dom_sf"/>
</dbReference>
<dbReference type="AlphaFoldDB" id="A0A1I7YQA5"/>
<feature type="signal peptide" evidence="3">
    <location>
        <begin position="1"/>
        <end position="16"/>
    </location>
</feature>
<evidence type="ECO:0000256" key="1">
    <source>
        <dbReference type="ARBA" id="ARBA00004613"/>
    </source>
</evidence>
<dbReference type="Proteomes" id="UP000095287">
    <property type="component" value="Unplaced"/>
</dbReference>
<keyword evidence="3" id="KW-0732">Signal</keyword>
<dbReference type="GO" id="GO:0050482">
    <property type="term" value="P:arachidonate secretion"/>
    <property type="evidence" value="ECO:0007669"/>
    <property type="project" value="InterPro"/>
</dbReference>
<protein>
    <submittedName>
        <fullName evidence="5">Phospholipase A(2)</fullName>
    </submittedName>
</protein>
<comment type="subcellular location">
    <subcellularLocation>
        <location evidence="1">Secreted</location>
    </subcellularLocation>
</comment>
<dbReference type="InterPro" id="IPR053322">
    <property type="entry name" value="PLA2-like"/>
</dbReference>
<keyword evidence="2" id="KW-0964">Secreted</keyword>
<dbReference type="InterPro" id="IPR033113">
    <property type="entry name" value="PLA2_histidine"/>
</dbReference>
<evidence type="ECO:0000313" key="4">
    <source>
        <dbReference type="Proteomes" id="UP000095287"/>
    </source>
</evidence>
<evidence type="ECO:0000313" key="5">
    <source>
        <dbReference type="WBParaSite" id="L893_g18622.t1"/>
    </source>
</evidence>
<proteinExistence type="predicted"/>
<dbReference type="GO" id="GO:0006644">
    <property type="term" value="P:phospholipid metabolic process"/>
    <property type="evidence" value="ECO:0007669"/>
    <property type="project" value="InterPro"/>
</dbReference>
<dbReference type="WBParaSite" id="L893_g18622.t1">
    <property type="protein sequence ID" value="L893_g18622.t1"/>
    <property type="gene ID" value="L893_g18622"/>
</dbReference>
<keyword evidence="4" id="KW-1185">Reference proteome</keyword>